<reference evidence="1 2" key="1">
    <citation type="submission" date="2019-03" db="EMBL/GenBank/DDBJ databases">
        <title>Single cell metagenomics reveals metabolic interactions within the superorganism composed of flagellate Streblomastix strix and complex community of Bacteroidetes bacteria on its surface.</title>
        <authorList>
            <person name="Treitli S.C."/>
            <person name="Kolisko M."/>
            <person name="Husnik F."/>
            <person name="Keeling P."/>
            <person name="Hampl V."/>
        </authorList>
    </citation>
    <scope>NUCLEOTIDE SEQUENCE [LARGE SCALE GENOMIC DNA]</scope>
    <source>
        <strain evidence="1">ST1C</strain>
    </source>
</reference>
<accession>A0A5J4UWY6</accession>
<protein>
    <submittedName>
        <fullName evidence="1">Uncharacterized protein</fullName>
    </submittedName>
</protein>
<dbReference type="EMBL" id="SNRW01011993">
    <property type="protein sequence ID" value="KAA6374421.1"/>
    <property type="molecule type" value="Genomic_DNA"/>
</dbReference>
<comment type="caution">
    <text evidence="1">The sequence shown here is derived from an EMBL/GenBank/DDBJ whole genome shotgun (WGS) entry which is preliminary data.</text>
</comment>
<evidence type="ECO:0000313" key="2">
    <source>
        <dbReference type="Proteomes" id="UP000324800"/>
    </source>
</evidence>
<proteinExistence type="predicted"/>
<organism evidence="1 2">
    <name type="scientific">Streblomastix strix</name>
    <dbReference type="NCBI Taxonomy" id="222440"/>
    <lineage>
        <taxon>Eukaryota</taxon>
        <taxon>Metamonada</taxon>
        <taxon>Preaxostyla</taxon>
        <taxon>Oxymonadida</taxon>
        <taxon>Streblomastigidae</taxon>
        <taxon>Streblomastix</taxon>
    </lineage>
</organism>
<sequence>MFQYKELKMRYEAKNKSNVRNAKRKDVENVHLHVNIAKDRIARIVHGSVKNVINLTVNNALKKELNVQYVGIGDAETMESNAQVVTNRSANNASSNVQCVLKSVVLIAGGMKLDVVNVRN</sequence>
<name>A0A5J4UWY6_9EUKA</name>
<gene>
    <name evidence="1" type="ORF">EZS28_030053</name>
</gene>
<dbReference type="Proteomes" id="UP000324800">
    <property type="component" value="Unassembled WGS sequence"/>
</dbReference>
<evidence type="ECO:0000313" key="1">
    <source>
        <dbReference type="EMBL" id="KAA6374421.1"/>
    </source>
</evidence>
<dbReference type="AlphaFoldDB" id="A0A5J4UWY6"/>